<dbReference type="Proteomes" id="UP000199207">
    <property type="component" value="Unassembled WGS sequence"/>
</dbReference>
<dbReference type="CDD" id="cd04301">
    <property type="entry name" value="NAT_SF"/>
    <property type="match status" value="1"/>
</dbReference>
<dbReference type="Pfam" id="PF00583">
    <property type="entry name" value="Acetyltransf_1"/>
    <property type="match status" value="1"/>
</dbReference>
<dbReference type="EMBL" id="FOLM01000018">
    <property type="protein sequence ID" value="SFD53899.1"/>
    <property type="molecule type" value="Genomic_DNA"/>
</dbReference>
<dbReference type="PROSITE" id="PS51186">
    <property type="entry name" value="GNAT"/>
    <property type="match status" value="1"/>
</dbReference>
<dbReference type="Gene3D" id="3.40.630.30">
    <property type="match status" value="1"/>
</dbReference>
<evidence type="ECO:0000313" key="2">
    <source>
        <dbReference type="EMBL" id="SFD53899.1"/>
    </source>
</evidence>
<organism evidence="2 3">
    <name type="scientific">Streptomyces aidingensis</name>
    <dbReference type="NCBI Taxonomy" id="910347"/>
    <lineage>
        <taxon>Bacteria</taxon>
        <taxon>Bacillati</taxon>
        <taxon>Actinomycetota</taxon>
        <taxon>Actinomycetes</taxon>
        <taxon>Kitasatosporales</taxon>
        <taxon>Streptomycetaceae</taxon>
        <taxon>Streptomyces</taxon>
    </lineage>
</organism>
<dbReference type="InterPro" id="IPR016181">
    <property type="entry name" value="Acyl_CoA_acyltransferase"/>
</dbReference>
<reference evidence="2 3" key="1">
    <citation type="submission" date="2016-10" db="EMBL/GenBank/DDBJ databases">
        <authorList>
            <person name="de Groot N.N."/>
        </authorList>
    </citation>
    <scope>NUCLEOTIDE SEQUENCE [LARGE SCALE GENOMIC DNA]</scope>
    <source>
        <strain evidence="2 3">CGMCC 4.5739</strain>
    </source>
</reference>
<accession>A0A1I1T5M6</accession>
<keyword evidence="3" id="KW-1185">Reference proteome</keyword>
<gene>
    <name evidence="2" type="ORF">SAMN05421773_11851</name>
</gene>
<dbReference type="STRING" id="910347.SAMN05421773_11851"/>
<proteinExistence type="predicted"/>
<sequence length="208" mass="22559">MPYVVTEHLAHFGEGFFARLGPRFLAAYTVRHLDSPYARCLVAERDGERAGFLIGLTDPAGHRRHLVQRHGRALALRGTAALLVRPALAVHFTRTRAVRYAGEFLTRHRPAAGESRAAARPQPGRRVAVLAYLVVSGTARSQGLGTALVERFLREAAEAGCDRADLVTAAGAGGAGRFYRRLGWRFTGNVGTTDGRNLSMYSHPLSGN</sequence>
<evidence type="ECO:0000259" key="1">
    <source>
        <dbReference type="PROSITE" id="PS51186"/>
    </source>
</evidence>
<protein>
    <submittedName>
        <fullName evidence="2">Acetyltransferase (GNAT) family protein</fullName>
    </submittedName>
</protein>
<evidence type="ECO:0000313" key="3">
    <source>
        <dbReference type="Proteomes" id="UP000199207"/>
    </source>
</evidence>
<name>A0A1I1T5M6_9ACTN</name>
<keyword evidence="2" id="KW-0808">Transferase</keyword>
<dbReference type="SUPFAM" id="SSF55729">
    <property type="entry name" value="Acyl-CoA N-acyltransferases (Nat)"/>
    <property type="match status" value="1"/>
</dbReference>
<dbReference type="GO" id="GO:0016747">
    <property type="term" value="F:acyltransferase activity, transferring groups other than amino-acyl groups"/>
    <property type="evidence" value="ECO:0007669"/>
    <property type="project" value="InterPro"/>
</dbReference>
<dbReference type="AlphaFoldDB" id="A0A1I1T5M6"/>
<dbReference type="InterPro" id="IPR000182">
    <property type="entry name" value="GNAT_dom"/>
</dbReference>
<feature type="domain" description="N-acetyltransferase" evidence="1">
    <location>
        <begin position="1"/>
        <end position="205"/>
    </location>
</feature>